<dbReference type="SUPFAM" id="SSF48452">
    <property type="entry name" value="TPR-like"/>
    <property type="match status" value="1"/>
</dbReference>
<keyword evidence="2" id="KW-1133">Transmembrane helix</keyword>
<keyword evidence="5" id="KW-1185">Reference proteome</keyword>
<feature type="domain" description="HTH araC/xylS-type" evidence="3">
    <location>
        <begin position="429"/>
        <end position="537"/>
    </location>
</feature>
<dbReference type="Proteomes" id="UP000199354">
    <property type="component" value="Unassembled WGS sequence"/>
</dbReference>
<sequence>MLYFSVYGQQNGKSPVDTLKGKSYEYFLDKFEEDEQSDASKIYGIAYLKKAKSENNWKHILNAYKIILHQSEKRNRIYYADSMIYAAKHTQENDLIGSAYLTKGIVYYDMTDYNNALDNYLIANNHLIGTADKYLEHKTKYNIAQIKYYLGYYDDAASLFKESAAYFKNEDDIPYLSSLHSLALCYSRLEKFGQCTITNDFGIKEASRLEYYEAIPRFVNSEGINQFFRKNYSISIGKLNETLPSFIKNKDFAGETVTCFYLGKNYWALNQREKAMQYFLKVNKAFIERNYIYPYLRESFEITIDYYKSENDLQAQLKYIDQLLLADKYLTNNYKYLYGRIHKEYDTKKLLHAKGEIEKSLRFEKQQNIIFIILIAILLAWLGYMIYKSRENKRKFKRLMERKAQQVKLTAEAKLKNTDTLKMNPEVKASILKHLDNFESSEKFLEKGITLPKLAKKFNSNIVYVSKVISHSRLKKSTDYINDLKIDWIIIQLRENSKFRNYTNKALGEEAGFSTTQHFTRAFYKNTGISPTFFIQELKRTIATGNLP</sequence>
<reference evidence="4 5" key="1">
    <citation type="submission" date="2016-10" db="EMBL/GenBank/DDBJ databases">
        <authorList>
            <person name="de Groot N.N."/>
        </authorList>
    </citation>
    <scope>NUCLEOTIDE SEQUENCE [LARGE SCALE GENOMIC DNA]</scope>
    <source>
        <strain evidence="4 5">CGMCC 1.7031</strain>
    </source>
</reference>
<dbReference type="PANTHER" id="PTHR43280:SF2">
    <property type="entry name" value="HTH-TYPE TRANSCRIPTIONAL REGULATOR EXSA"/>
    <property type="match status" value="1"/>
</dbReference>
<dbReference type="GO" id="GO:0003700">
    <property type="term" value="F:DNA-binding transcription factor activity"/>
    <property type="evidence" value="ECO:0007669"/>
    <property type="project" value="InterPro"/>
</dbReference>
<dbReference type="AlphaFoldDB" id="A0A1G5K7B4"/>
<evidence type="ECO:0000313" key="5">
    <source>
        <dbReference type="Proteomes" id="UP000199354"/>
    </source>
</evidence>
<gene>
    <name evidence="4" type="ORF">SAMN02927903_03122</name>
</gene>
<keyword evidence="1" id="KW-0238">DNA-binding</keyword>
<evidence type="ECO:0000313" key="4">
    <source>
        <dbReference type="EMBL" id="SCY96364.1"/>
    </source>
</evidence>
<dbReference type="EMBL" id="FMVF01000021">
    <property type="protein sequence ID" value="SCY96364.1"/>
    <property type="molecule type" value="Genomic_DNA"/>
</dbReference>
<organism evidence="4 5">
    <name type="scientific">Flavobacterium caeni</name>
    <dbReference type="NCBI Taxonomy" id="490189"/>
    <lineage>
        <taxon>Bacteria</taxon>
        <taxon>Pseudomonadati</taxon>
        <taxon>Bacteroidota</taxon>
        <taxon>Flavobacteriia</taxon>
        <taxon>Flavobacteriales</taxon>
        <taxon>Flavobacteriaceae</taxon>
        <taxon>Flavobacterium</taxon>
    </lineage>
</organism>
<accession>A0A1G5K7B4</accession>
<dbReference type="GO" id="GO:0043565">
    <property type="term" value="F:sequence-specific DNA binding"/>
    <property type="evidence" value="ECO:0007669"/>
    <property type="project" value="InterPro"/>
</dbReference>
<dbReference type="InterPro" id="IPR018060">
    <property type="entry name" value="HTH_AraC"/>
</dbReference>
<name>A0A1G5K7B4_9FLAO</name>
<dbReference type="Gene3D" id="1.10.10.60">
    <property type="entry name" value="Homeodomain-like"/>
    <property type="match status" value="1"/>
</dbReference>
<dbReference type="PROSITE" id="PS01124">
    <property type="entry name" value="HTH_ARAC_FAMILY_2"/>
    <property type="match status" value="1"/>
</dbReference>
<protein>
    <recommendedName>
        <fullName evidence="3">HTH araC/xylS-type domain-containing protein</fullName>
    </recommendedName>
</protein>
<proteinExistence type="predicted"/>
<dbReference type="Gene3D" id="1.25.40.10">
    <property type="entry name" value="Tetratricopeptide repeat domain"/>
    <property type="match status" value="1"/>
</dbReference>
<evidence type="ECO:0000259" key="3">
    <source>
        <dbReference type="PROSITE" id="PS01124"/>
    </source>
</evidence>
<dbReference type="STRING" id="490189.SAMN02927903_03122"/>
<evidence type="ECO:0000256" key="2">
    <source>
        <dbReference type="SAM" id="Phobius"/>
    </source>
</evidence>
<dbReference type="InterPro" id="IPR011990">
    <property type="entry name" value="TPR-like_helical_dom_sf"/>
</dbReference>
<evidence type="ECO:0000256" key="1">
    <source>
        <dbReference type="ARBA" id="ARBA00023125"/>
    </source>
</evidence>
<keyword evidence="2" id="KW-0812">Transmembrane</keyword>
<dbReference type="PANTHER" id="PTHR43280">
    <property type="entry name" value="ARAC-FAMILY TRANSCRIPTIONAL REGULATOR"/>
    <property type="match status" value="1"/>
</dbReference>
<keyword evidence="2" id="KW-0472">Membrane</keyword>
<feature type="transmembrane region" description="Helical" evidence="2">
    <location>
        <begin position="369"/>
        <end position="387"/>
    </location>
</feature>